<evidence type="ECO:0000313" key="3">
    <source>
        <dbReference type="Proteomes" id="UP000176101"/>
    </source>
</evidence>
<protein>
    <submittedName>
        <fullName evidence="2">2-nitropropane dioxygenase</fullName>
    </submittedName>
</protein>
<gene>
    <name evidence="2" type="ORF">AN216_14090</name>
</gene>
<accession>A0A1E7KFF7</accession>
<dbReference type="SUPFAM" id="SSF51412">
    <property type="entry name" value="Inosine monophosphate dehydrogenase (IMPDH)"/>
    <property type="match status" value="1"/>
</dbReference>
<evidence type="ECO:0000259" key="1">
    <source>
        <dbReference type="Pfam" id="PF21607"/>
    </source>
</evidence>
<dbReference type="EMBL" id="LJGU01000127">
    <property type="protein sequence ID" value="OEV02635.1"/>
    <property type="molecule type" value="Genomic_DNA"/>
</dbReference>
<evidence type="ECO:0000313" key="2">
    <source>
        <dbReference type="EMBL" id="OEV02635.1"/>
    </source>
</evidence>
<feature type="domain" description="[Acyl-carrier-protein] S-malonyltransferase-like inserted helical" evidence="1">
    <location>
        <begin position="335"/>
        <end position="414"/>
    </location>
</feature>
<dbReference type="STRING" id="1075402.AN216_14090"/>
<comment type="caution">
    <text evidence="2">The sequence shown here is derived from an EMBL/GenBank/DDBJ whole genome shotgun (WGS) entry which is preliminary data.</text>
</comment>
<dbReference type="Proteomes" id="UP000176101">
    <property type="component" value="Unassembled WGS sequence"/>
</dbReference>
<dbReference type="NCBIfam" id="TIGR02814">
    <property type="entry name" value="pfaD_fam"/>
    <property type="match status" value="1"/>
</dbReference>
<sequence>MEQEGTITAAPPTARRLPPEYLGSAEFRGDHGVRYAYVAGSMYKGTASQAMVARMAKAGLLAYFGTGGVRTERVEEVIRNLNGALGPDRAYGMNLLSAPGAPHKEEEMVDLLLAHRVPRLEAASFIQMSPALVRYRVTGLTRAPHGGVTAPHKVLAKVSRPETAEAFLSPPPAGIVRDLLRAGRVTAEEAELSTHITMADDICAEADSGGHTDQRPMVTLLPDIARLRDRMAAETVPRAASVRIGVAGGIGTPEAVAAAFMMNADFVLTGSINQCTVEAGTSDAVKDMLQQAGVQDTAIVPAGDMLEIGAKAQVLRKGLLFPTRANKLYELTLRHDSLEDLDERTARQIQTKYFHRSFEEVWEETSEYLRKSDPDQLVAAEHDPKLRMILTFKWYFVHSSRLAMNGSAEQRVDYQIACGPSLGALNSMLRGTSRESWRARHVDELAELLMDGAAELWQRRLDETAALPGVSGPASAHPATEGPP</sequence>
<dbReference type="AlphaFoldDB" id="A0A1E7KFF7"/>
<dbReference type="OrthoDB" id="3543921at2"/>
<dbReference type="InterPro" id="IPR013785">
    <property type="entry name" value="Aldolase_TIM"/>
</dbReference>
<dbReference type="GO" id="GO:0051213">
    <property type="term" value="F:dioxygenase activity"/>
    <property type="evidence" value="ECO:0007669"/>
    <property type="project" value="UniProtKB-KW"/>
</dbReference>
<dbReference type="Gene3D" id="3.20.20.70">
    <property type="entry name" value="Aldolase class I"/>
    <property type="match status" value="1"/>
</dbReference>
<dbReference type="InterPro" id="IPR049489">
    <property type="entry name" value="FabD-like_helical_ins"/>
</dbReference>
<name>A0A1E7KFF7_9ACTN</name>
<dbReference type="PANTHER" id="PTHR32332">
    <property type="entry name" value="2-NITROPROPANE DIOXYGENASE"/>
    <property type="match status" value="1"/>
</dbReference>
<proteinExistence type="predicted"/>
<keyword evidence="2" id="KW-0223">Dioxygenase</keyword>
<reference evidence="2 3" key="1">
    <citation type="journal article" date="2016" name="Front. Microbiol.">
        <title>Comparative Genomics Analysis of Streptomyces Species Reveals Their Adaptation to the Marine Environment and Their Diversity at the Genomic Level.</title>
        <authorList>
            <person name="Tian X."/>
            <person name="Zhang Z."/>
            <person name="Yang T."/>
            <person name="Chen M."/>
            <person name="Li J."/>
            <person name="Chen F."/>
            <person name="Yang J."/>
            <person name="Li W."/>
            <person name="Zhang B."/>
            <person name="Zhang Z."/>
            <person name="Wu J."/>
            <person name="Zhang C."/>
            <person name="Long L."/>
            <person name="Xiao J."/>
        </authorList>
    </citation>
    <scope>NUCLEOTIDE SEQUENCE [LARGE SCALE GENOMIC DNA]</scope>
    <source>
        <strain evidence="2 3">SCSIO 02100</strain>
    </source>
</reference>
<dbReference type="PANTHER" id="PTHR32332:SF20">
    <property type="entry name" value="2-NITROPROPANE DIOXYGENASE-LIKE PROTEIN"/>
    <property type="match status" value="1"/>
</dbReference>
<keyword evidence="2" id="KW-0560">Oxidoreductase</keyword>
<dbReference type="PATRIC" id="fig|1075402.3.peg.1713"/>
<organism evidence="2 3">
    <name type="scientific">Streptomyces oceani</name>
    <dbReference type="NCBI Taxonomy" id="1075402"/>
    <lineage>
        <taxon>Bacteria</taxon>
        <taxon>Bacillati</taxon>
        <taxon>Actinomycetota</taxon>
        <taxon>Actinomycetes</taxon>
        <taxon>Kitasatosporales</taxon>
        <taxon>Streptomycetaceae</taxon>
        <taxon>Streptomyces</taxon>
    </lineage>
</organism>
<dbReference type="Pfam" id="PF21607">
    <property type="entry name" value="FabD_helical_ins"/>
    <property type="match status" value="1"/>
</dbReference>
<keyword evidence="3" id="KW-1185">Reference proteome</keyword>
<dbReference type="InterPro" id="IPR014179">
    <property type="entry name" value="PfaD-like_TIM-barrel"/>
</dbReference>